<evidence type="ECO:0000313" key="9">
    <source>
        <dbReference type="Proteomes" id="UP000694865"/>
    </source>
</evidence>
<accession>A0ABM0GXQ8</accession>
<feature type="transmembrane region" description="Helical" evidence="7">
    <location>
        <begin position="55"/>
        <end position="75"/>
    </location>
</feature>
<dbReference type="InterPro" id="IPR039859">
    <property type="entry name" value="PFA4/ZDH16/20/ERF2-like"/>
</dbReference>
<dbReference type="EC" id="2.3.1.225" evidence="7"/>
<dbReference type="Proteomes" id="UP000694865">
    <property type="component" value="Unplaced"/>
</dbReference>
<dbReference type="InterPro" id="IPR001594">
    <property type="entry name" value="Palmitoyltrfase_DHHC"/>
</dbReference>
<feature type="transmembrane region" description="Helical" evidence="7">
    <location>
        <begin position="172"/>
        <end position="195"/>
    </location>
</feature>
<comment type="domain">
    <text evidence="7">The DHHC domain is required for palmitoyltransferase activity.</text>
</comment>
<evidence type="ECO:0000256" key="4">
    <source>
        <dbReference type="ARBA" id="ARBA00022989"/>
    </source>
</evidence>
<evidence type="ECO:0000256" key="3">
    <source>
        <dbReference type="ARBA" id="ARBA00022692"/>
    </source>
</evidence>
<evidence type="ECO:0000256" key="1">
    <source>
        <dbReference type="ARBA" id="ARBA00004141"/>
    </source>
</evidence>
<organism evidence="9 10">
    <name type="scientific">Saccoglossus kowalevskii</name>
    <name type="common">Acorn worm</name>
    <dbReference type="NCBI Taxonomy" id="10224"/>
    <lineage>
        <taxon>Eukaryota</taxon>
        <taxon>Metazoa</taxon>
        <taxon>Hemichordata</taxon>
        <taxon>Enteropneusta</taxon>
        <taxon>Harrimaniidae</taxon>
        <taxon>Saccoglossus</taxon>
    </lineage>
</organism>
<evidence type="ECO:0000256" key="7">
    <source>
        <dbReference type="RuleBase" id="RU079119"/>
    </source>
</evidence>
<feature type="transmembrane region" description="Helical" evidence="7">
    <location>
        <begin position="87"/>
        <end position="106"/>
    </location>
</feature>
<keyword evidence="4 7" id="KW-1133">Transmembrane helix</keyword>
<keyword evidence="5 7" id="KW-0472">Membrane</keyword>
<evidence type="ECO:0000259" key="8">
    <source>
        <dbReference type="Pfam" id="PF01529"/>
    </source>
</evidence>
<evidence type="ECO:0000256" key="5">
    <source>
        <dbReference type="ARBA" id="ARBA00023136"/>
    </source>
</evidence>
<keyword evidence="3 7" id="KW-0812">Transmembrane</keyword>
<evidence type="ECO:0000256" key="2">
    <source>
        <dbReference type="ARBA" id="ARBA00022679"/>
    </source>
</evidence>
<proteinExistence type="inferred from homology"/>
<dbReference type="PANTHER" id="PTHR12246">
    <property type="entry name" value="PALMITOYLTRANSFERASE ZDHHC16"/>
    <property type="match status" value="1"/>
</dbReference>
<evidence type="ECO:0000313" key="10">
    <source>
        <dbReference type="RefSeq" id="XP_002739694.1"/>
    </source>
</evidence>
<evidence type="ECO:0000256" key="6">
    <source>
        <dbReference type="ARBA" id="ARBA00023315"/>
    </source>
</evidence>
<keyword evidence="6 7" id="KW-0012">Acyltransferase</keyword>
<dbReference type="GeneID" id="100378138"/>
<comment type="catalytic activity">
    <reaction evidence="7">
        <text>L-cysteinyl-[protein] + hexadecanoyl-CoA = S-hexadecanoyl-L-cysteinyl-[protein] + CoA</text>
        <dbReference type="Rhea" id="RHEA:36683"/>
        <dbReference type="Rhea" id="RHEA-COMP:10131"/>
        <dbReference type="Rhea" id="RHEA-COMP:11032"/>
        <dbReference type="ChEBI" id="CHEBI:29950"/>
        <dbReference type="ChEBI" id="CHEBI:57287"/>
        <dbReference type="ChEBI" id="CHEBI:57379"/>
        <dbReference type="ChEBI" id="CHEBI:74151"/>
        <dbReference type="EC" id="2.3.1.225"/>
    </reaction>
</comment>
<dbReference type="PROSITE" id="PS50216">
    <property type="entry name" value="DHHC"/>
    <property type="match status" value="1"/>
</dbReference>
<keyword evidence="9" id="KW-1185">Reference proteome</keyword>
<gene>
    <name evidence="10" type="primary">LOC100378138</name>
</gene>
<comment type="similarity">
    <text evidence="7">Belongs to the DHHC palmitoyltransferase family.</text>
</comment>
<comment type="subcellular location">
    <subcellularLocation>
        <location evidence="1">Membrane</location>
        <topology evidence="1">Multi-pass membrane protein</topology>
    </subcellularLocation>
</comment>
<keyword evidence="2 7" id="KW-0808">Transferase</keyword>
<name>A0ABM0GXQ8_SACKO</name>
<feature type="domain" description="Palmitoyltransferase DHHC" evidence="8">
    <location>
        <begin position="127"/>
        <end position="257"/>
    </location>
</feature>
<protein>
    <recommendedName>
        <fullName evidence="7">Palmitoyltransferase</fullName>
        <ecNumber evidence="7">2.3.1.225</ecNumber>
    </recommendedName>
</protein>
<feature type="transmembrane region" description="Helical" evidence="7">
    <location>
        <begin position="222"/>
        <end position="244"/>
    </location>
</feature>
<dbReference type="RefSeq" id="XP_002739694.1">
    <property type="nucleotide sequence ID" value="XM_002739648.2"/>
</dbReference>
<sequence>MGSLCNFIRQFTDVTFLTARSLYFNNFTSSSLCLDTAMQPIFWIVDNVVRRLGPVFVFLVVCLTTSVVLTFYIYIMPFVFSCGLHWVIFHLVFGHWLLMNIIFHYYKAVITSPGVPSKGNLSKIGITSVCKKCISPKPSRTHHCSVCNKCILKMDHHCPWLNNCVGHFNHRYFLQFCVFMWIGTIYVSITSWPLFYEEFFLTPVYPLHTQVTMFEKSYHHMIFYEFFLCSGVVVALGALTLWHIRIITRGETSIESHINRSETKRLKKVGLVYKNPFNFGARENWRLFLGLGEGRVFWRHILLPSSHFPFSDGLQWPTTNHNVVDSVVQDETT</sequence>
<dbReference type="Pfam" id="PF01529">
    <property type="entry name" value="DHHC"/>
    <property type="match status" value="1"/>
</dbReference>
<reference evidence="10" key="1">
    <citation type="submission" date="2025-08" db="UniProtKB">
        <authorList>
            <consortium name="RefSeq"/>
        </authorList>
    </citation>
    <scope>IDENTIFICATION</scope>
    <source>
        <tissue evidence="10">Testes</tissue>
    </source>
</reference>